<evidence type="ECO:0000313" key="8">
    <source>
        <dbReference type="Proteomes" id="UP000192472"/>
    </source>
</evidence>
<evidence type="ECO:0000256" key="2">
    <source>
        <dbReference type="ARBA" id="ARBA00022692"/>
    </source>
</evidence>
<evidence type="ECO:0000256" key="1">
    <source>
        <dbReference type="ARBA" id="ARBA00004141"/>
    </source>
</evidence>
<keyword evidence="4 5" id="KW-0472">Membrane</keyword>
<dbReference type="RefSeq" id="WP_084372363.1">
    <property type="nucleotide sequence ID" value="NZ_FWYF01000002.1"/>
</dbReference>
<name>A0A1W2GBB7_REIFA</name>
<sequence length="363" mass="40739">MKLALTLVRFFVGGLFIFSGLIKVNDPVGTAIKMSEYFEIFSLEIANFFHYFVPLALPISIFMVVLEVVLGIALILNYKQNWTLKALLAIIVFFTFLTGWSAITNSVTDCGCFGDAIKLTPWESFIKDLVLVVMILFLYLSQHDPQSEAAEKRGHFLVGGSLVLSLGLAIYAVAHLPFVDFRAYKVGNNIPTEMQPSAEYIYEYVMEKEGEEFKFEAYPTDPSFTFVAMNHLNPEAAPKITDFGVWNDDGDFTSEVFVGNKLFVILYDVSKSDKSSIVEINNLIKALGDHIEVYALTASDGSTFETFQKEVGLDIPYYYTDATVLKTITRSNPGLWLLSNGTVKGKWHYNDVPNYSKVLDLVE</sequence>
<feature type="transmembrane region" description="Helical" evidence="5">
    <location>
        <begin position="124"/>
        <end position="142"/>
    </location>
</feature>
<feature type="transmembrane region" description="Helical" evidence="5">
    <location>
        <begin position="154"/>
        <end position="174"/>
    </location>
</feature>
<feature type="transmembrane region" description="Helical" evidence="5">
    <location>
        <begin position="86"/>
        <end position="104"/>
    </location>
</feature>
<dbReference type="GO" id="GO:0030416">
    <property type="term" value="P:methylamine metabolic process"/>
    <property type="evidence" value="ECO:0007669"/>
    <property type="project" value="InterPro"/>
</dbReference>
<protein>
    <submittedName>
        <fullName evidence="7">Uncharacterized membrane protein YphA, DoxX/SURF4 family</fullName>
    </submittedName>
</protein>
<evidence type="ECO:0000313" key="7">
    <source>
        <dbReference type="EMBL" id="SMD33955.1"/>
    </source>
</evidence>
<keyword evidence="3 5" id="KW-1133">Transmembrane helix</keyword>
<dbReference type="OrthoDB" id="9809429at2"/>
<organism evidence="7 8">
    <name type="scientific">Reichenbachiella faecimaris</name>
    <dbReference type="NCBI Taxonomy" id="692418"/>
    <lineage>
        <taxon>Bacteria</taxon>
        <taxon>Pseudomonadati</taxon>
        <taxon>Bacteroidota</taxon>
        <taxon>Cytophagia</taxon>
        <taxon>Cytophagales</taxon>
        <taxon>Reichenbachiellaceae</taxon>
        <taxon>Reichenbachiella</taxon>
    </lineage>
</organism>
<feature type="domain" description="Methylamine utilisation protein MauE" evidence="6">
    <location>
        <begin position="1"/>
        <end position="140"/>
    </location>
</feature>
<keyword evidence="2 5" id="KW-0812">Transmembrane</keyword>
<dbReference type="GO" id="GO:0016020">
    <property type="term" value="C:membrane"/>
    <property type="evidence" value="ECO:0007669"/>
    <property type="project" value="UniProtKB-SubCell"/>
</dbReference>
<dbReference type="InterPro" id="IPR009908">
    <property type="entry name" value="Methylamine_util_MauE"/>
</dbReference>
<evidence type="ECO:0000256" key="5">
    <source>
        <dbReference type="SAM" id="Phobius"/>
    </source>
</evidence>
<evidence type="ECO:0000256" key="3">
    <source>
        <dbReference type="ARBA" id="ARBA00022989"/>
    </source>
</evidence>
<accession>A0A1W2GBB7</accession>
<proteinExistence type="predicted"/>
<comment type="subcellular location">
    <subcellularLocation>
        <location evidence="1">Membrane</location>
        <topology evidence="1">Multi-pass membrane protein</topology>
    </subcellularLocation>
</comment>
<keyword evidence="8" id="KW-1185">Reference proteome</keyword>
<dbReference type="EMBL" id="FWYF01000002">
    <property type="protein sequence ID" value="SMD33955.1"/>
    <property type="molecule type" value="Genomic_DNA"/>
</dbReference>
<evidence type="ECO:0000259" key="6">
    <source>
        <dbReference type="Pfam" id="PF07291"/>
    </source>
</evidence>
<reference evidence="7 8" key="1">
    <citation type="submission" date="2017-04" db="EMBL/GenBank/DDBJ databases">
        <authorList>
            <person name="Afonso C.L."/>
            <person name="Miller P.J."/>
            <person name="Scott M.A."/>
            <person name="Spackman E."/>
            <person name="Goraichik I."/>
            <person name="Dimitrov K.M."/>
            <person name="Suarez D.L."/>
            <person name="Swayne D.E."/>
        </authorList>
    </citation>
    <scope>NUCLEOTIDE SEQUENCE [LARGE SCALE GENOMIC DNA]</scope>
    <source>
        <strain evidence="7 8">DSM 26133</strain>
    </source>
</reference>
<dbReference type="STRING" id="692418.SAMN04488029_1763"/>
<evidence type="ECO:0000256" key="4">
    <source>
        <dbReference type="ARBA" id="ARBA00023136"/>
    </source>
</evidence>
<feature type="transmembrane region" description="Helical" evidence="5">
    <location>
        <begin position="48"/>
        <end position="74"/>
    </location>
</feature>
<dbReference type="Pfam" id="PF07291">
    <property type="entry name" value="MauE"/>
    <property type="match status" value="1"/>
</dbReference>
<dbReference type="AlphaFoldDB" id="A0A1W2GBB7"/>
<dbReference type="NCBIfam" id="NF045576">
    <property type="entry name" value="BT_3928_fam"/>
    <property type="match status" value="1"/>
</dbReference>
<gene>
    <name evidence="7" type="ORF">SAMN04488029_1763</name>
</gene>
<dbReference type="Proteomes" id="UP000192472">
    <property type="component" value="Unassembled WGS sequence"/>
</dbReference>